<name>A0ABS0TE37_9FLAO</name>
<feature type="transmembrane region" description="Helical" evidence="1">
    <location>
        <begin position="119"/>
        <end position="140"/>
    </location>
</feature>
<comment type="caution">
    <text evidence="2">The sequence shown here is derived from an EMBL/GenBank/DDBJ whole genome shotgun (WGS) entry which is preliminary data.</text>
</comment>
<feature type="transmembrane region" description="Helical" evidence="1">
    <location>
        <begin position="146"/>
        <end position="167"/>
    </location>
</feature>
<dbReference type="Proteomes" id="UP000635665">
    <property type="component" value="Unassembled WGS sequence"/>
</dbReference>
<gene>
    <name evidence="2" type="ORF">I6U50_04655</name>
</gene>
<organism evidence="2 3">
    <name type="scientific">Salegentibacter maritimus</name>
    <dbReference type="NCBI Taxonomy" id="2794347"/>
    <lineage>
        <taxon>Bacteria</taxon>
        <taxon>Pseudomonadati</taxon>
        <taxon>Bacteroidota</taxon>
        <taxon>Flavobacteriia</taxon>
        <taxon>Flavobacteriales</taxon>
        <taxon>Flavobacteriaceae</taxon>
        <taxon>Salegentibacter</taxon>
    </lineage>
</organism>
<evidence type="ECO:0000256" key="1">
    <source>
        <dbReference type="SAM" id="Phobius"/>
    </source>
</evidence>
<dbReference type="RefSeq" id="WP_198638016.1">
    <property type="nucleotide sequence ID" value="NZ_JAEHNY010000003.1"/>
</dbReference>
<accession>A0ABS0TE37</accession>
<evidence type="ECO:0000313" key="3">
    <source>
        <dbReference type="Proteomes" id="UP000635665"/>
    </source>
</evidence>
<reference evidence="2 3" key="1">
    <citation type="submission" date="2020-12" db="EMBL/GenBank/DDBJ databases">
        <title>Salegentibacter orientalis sp. nov., isolated from costal sediment.</title>
        <authorList>
            <person name="Lian F.-B."/>
        </authorList>
    </citation>
    <scope>NUCLEOTIDE SEQUENCE [LARGE SCALE GENOMIC DNA]</scope>
    <source>
        <strain evidence="2 3">F60176</strain>
    </source>
</reference>
<sequence length="191" mass="21721">MNRKKITISISKANLFGFLLIFPVILIYFLPYYFLHFEDTTIPHFKESVRTVGFEYGAFGIFLIVIAISLVGVVLHEIIHGLCWGLFAKNSFKSISFGVVWKMLTPYCHGKEPLQVNQYIFGAIMPGIILGLLPAIYALICDNFSILLFGIFFTFAAAGDILIVYLLRKEKMDSLVQDHPSEMGCYIYQKQ</sequence>
<proteinExistence type="predicted"/>
<dbReference type="InterPro" id="IPR021683">
    <property type="entry name" value="DUF3267"/>
</dbReference>
<keyword evidence="3" id="KW-1185">Reference proteome</keyword>
<evidence type="ECO:0000313" key="2">
    <source>
        <dbReference type="EMBL" id="MBI6119311.1"/>
    </source>
</evidence>
<protein>
    <submittedName>
        <fullName evidence="2">DUF3267 domain-containing protein</fullName>
    </submittedName>
</protein>
<feature type="transmembrane region" description="Helical" evidence="1">
    <location>
        <begin position="54"/>
        <end position="75"/>
    </location>
</feature>
<keyword evidence="1" id="KW-0472">Membrane</keyword>
<dbReference type="Pfam" id="PF11667">
    <property type="entry name" value="DUF3267"/>
    <property type="match status" value="1"/>
</dbReference>
<keyword evidence="1" id="KW-1133">Transmembrane helix</keyword>
<feature type="transmembrane region" description="Helical" evidence="1">
    <location>
        <begin position="12"/>
        <end position="34"/>
    </location>
</feature>
<dbReference type="EMBL" id="JAEHNY010000003">
    <property type="protein sequence ID" value="MBI6119311.1"/>
    <property type="molecule type" value="Genomic_DNA"/>
</dbReference>
<keyword evidence="1" id="KW-0812">Transmembrane</keyword>